<dbReference type="RefSeq" id="WP_006747335.1">
    <property type="nucleotide sequence ID" value="NZ_CP007029.1"/>
</dbReference>
<dbReference type="InterPro" id="IPR000297">
    <property type="entry name" value="PPIase_PpiC"/>
</dbReference>
<dbReference type="InterPro" id="IPR050245">
    <property type="entry name" value="PrsA_foldase"/>
</dbReference>
<dbReference type="STRING" id="713585.THITH_09575"/>
<evidence type="ECO:0000256" key="3">
    <source>
        <dbReference type="ARBA" id="ARBA00013194"/>
    </source>
</evidence>
<dbReference type="KEGG" id="tti:THITH_09575"/>
<evidence type="ECO:0000256" key="2">
    <source>
        <dbReference type="ARBA" id="ARBA00007656"/>
    </source>
</evidence>
<evidence type="ECO:0000256" key="5">
    <source>
        <dbReference type="PROSITE-ProRule" id="PRU00278"/>
    </source>
</evidence>
<dbReference type="Proteomes" id="UP000005289">
    <property type="component" value="Chromosome"/>
</dbReference>
<dbReference type="PANTHER" id="PTHR47245:SF2">
    <property type="entry name" value="PEPTIDYL-PROLYL CIS-TRANS ISOMERASE HP_0175-RELATED"/>
    <property type="match status" value="1"/>
</dbReference>
<feature type="chain" id="PRO_5007931140" description="peptidylprolyl isomerase" evidence="6">
    <location>
        <begin position="24"/>
        <end position="273"/>
    </location>
</feature>
<keyword evidence="9" id="KW-1185">Reference proteome</keyword>
<comment type="similarity">
    <text evidence="2">Belongs to the PpiC/parvulin rotamase family.</text>
</comment>
<dbReference type="SUPFAM" id="SSF54534">
    <property type="entry name" value="FKBP-like"/>
    <property type="match status" value="1"/>
</dbReference>
<gene>
    <name evidence="8" type="ORF">THITH_09575</name>
</gene>
<evidence type="ECO:0000256" key="4">
    <source>
        <dbReference type="ARBA" id="ARBA00023110"/>
    </source>
</evidence>
<proteinExistence type="inferred from homology"/>
<reference evidence="8 9" key="1">
    <citation type="submission" date="2013-12" db="EMBL/GenBank/DDBJ databases">
        <authorList>
            <consortium name="DOE Joint Genome Institute"/>
            <person name="Muyzer G."/>
            <person name="Huntemann M."/>
            <person name="Han J."/>
            <person name="Chen A."/>
            <person name="Kyrpides N."/>
            <person name="Mavromatis K."/>
            <person name="Markowitz V."/>
            <person name="Palaniappan K."/>
            <person name="Ivanova N."/>
            <person name="Schaumberg A."/>
            <person name="Pati A."/>
            <person name="Liolios K."/>
            <person name="Nordberg H.P."/>
            <person name="Cantor M.N."/>
            <person name="Hua S.X."/>
            <person name="Woyke T."/>
        </authorList>
    </citation>
    <scope>NUCLEOTIDE SEQUENCE [LARGE SCALE GENOMIC DNA]</scope>
    <source>
        <strain evidence="8 9">ARh 1</strain>
    </source>
</reference>
<protein>
    <recommendedName>
        <fullName evidence="3">peptidylprolyl isomerase</fullName>
        <ecNumber evidence="3">5.2.1.8</ecNumber>
    </recommendedName>
</protein>
<dbReference type="OrthoDB" id="14196at2"/>
<accession>W0DNA5</accession>
<evidence type="ECO:0000313" key="9">
    <source>
        <dbReference type="Proteomes" id="UP000005289"/>
    </source>
</evidence>
<dbReference type="GO" id="GO:0003755">
    <property type="term" value="F:peptidyl-prolyl cis-trans isomerase activity"/>
    <property type="evidence" value="ECO:0007669"/>
    <property type="project" value="UniProtKB-KW"/>
</dbReference>
<feature type="domain" description="PpiC" evidence="7">
    <location>
        <begin position="137"/>
        <end position="227"/>
    </location>
</feature>
<evidence type="ECO:0000256" key="6">
    <source>
        <dbReference type="SAM" id="SignalP"/>
    </source>
</evidence>
<evidence type="ECO:0000256" key="1">
    <source>
        <dbReference type="ARBA" id="ARBA00000971"/>
    </source>
</evidence>
<comment type="catalytic activity">
    <reaction evidence="1">
        <text>[protein]-peptidylproline (omega=180) = [protein]-peptidylproline (omega=0)</text>
        <dbReference type="Rhea" id="RHEA:16237"/>
        <dbReference type="Rhea" id="RHEA-COMP:10747"/>
        <dbReference type="Rhea" id="RHEA-COMP:10748"/>
        <dbReference type="ChEBI" id="CHEBI:83833"/>
        <dbReference type="ChEBI" id="CHEBI:83834"/>
        <dbReference type="EC" id="5.2.1.8"/>
    </reaction>
</comment>
<evidence type="ECO:0000259" key="7">
    <source>
        <dbReference type="PROSITE" id="PS50198"/>
    </source>
</evidence>
<dbReference type="Gene3D" id="3.10.50.40">
    <property type="match status" value="1"/>
</dbReference>
<dbReference type="Pfam" id="PF13145">
    <property type="entry name" value="Rotamase_2"/>
    <property type="match status" value="1"/>
</dbReference>
<keyword evidence="4 5" id="KW-0697">Rotamase</keyword>
<dbReference type="PANTHER" id="PTHR47245">
    <property type="entry name" value="PEPTIDYLPROLYL ISOMERASE"/>
    <property type="match status" value="1"/>
</dbReference>
<dbReference type="PROSITE" id="PS01096">
    <property type="entry name" value="PPIC_PPIASE_1"/>
    <property type="match status" value="1"/>
</dbReference>
<keyword evidence="5 8" id="KW-0413">Isomerase</keyword>
<dbReference type="InterPro" id="IPR023058">
    <property type="entry name" value="PPIase_PpiC_CS"/>
</dbReference>
<dbReference type="SUPFAM" id="SSF109998">
    <property type="entry name" value="Triger factor/SurA peptide-binding domain-like"/>
    <property type="match status" value="1"/>
</dbReference>
<dbReference type="InterPro" id="IPR046357">
    <property type="entry name" value="PPIase_dom_sf"/>
</dbReference>
<dbReference type="EC" id="5.2.1.8" evidence="3"/>
<organism evidence="8 9">
    <name type="scientific">Thioalkalivibrio paradoxus ARh 1</name>
    <dbReference type="NCBI Taxonomy" id="713585"/>
    <lineage>
        <taxon>Bacteria</taxon>
        <taxon>Pseudomonadati</taxon>
        <taxon>Pseudomonadota</taxon>
        <taxon>Gammaproteobacteria</taxon>
        <taxon>Chromatiales</taxon>
        <taxon>Ectothiorhodospiraceae</taxon>
        <taxon>Thioalkalivibrio</taxon>
    </lineage>
</organism>
<dbReference type="InterPro" id="IPR027304">
    <property type="entry name" value="Trigger_fact/SurA_dom_sf"/>
</dbReference>
<dbReference type="PROSITE" id="PS50198">
    <property type="entry name" value="PPIC_PPIASE_2"/>
    <property type="match status" value="1"/>
</dbReference>
<dbReference type="HOGENOM" id="CLU_034646_1_1_6"/>
<sequence length="273" mass="30001">MPPVLAPAAAALLMLALTACERAEPPPEPVTLDADAVAIVNDTPITRAMLFAYAGLDATADMPGMENVLDEVINLELLRQQAVAQGIDQEHEVRMLLQSIETNLLASQVIERHAESMQFSEAEIQAEYDDQVAAMDPIEYRASHILVDSEDAAADLIAQLRDGADFAELAMAHSVDASSERGGDLGWFAPRQMVAPFAEAVADLEPGQHTQEPVQTRFGWHVIRLDELREIAPPPLDEVRPEIEEILQGRALRTYMDELRAAARVEFPEHPEP</sequence>
<feature type="signal peptide" evidence="6">
    <location>
        <begin position="1"/>
        <end position="23"/>
    </location>
</feature>
<evidence type="ECO:0000313" key="8">
    <source>
        <dbReference type="EMBL" id="AHE98473.1"/>
    </source>
</evidence>
<keyword evidence="6" id="KW-0732">Signal</keyword>
<dbReference type="AlphaFoldDB" id="W0DNA5"/>
<dbReference type="EMBL" id="CP007029">
    <property type="protein sequence ID" value="AHE98473.1"/>
    <property type="molecule type" value="Genomic_DNA"/>
</dbReference>
<name>W0DNA5_9GAMM</name>